<evidence type="ECO:0000313" key="3">
    <source>
        <dbReference type="Proteomes" id="UP000196027"/>
    </source>
</evidence>
<feature type="transmembrane region" description="Helical" evidence="1">
    <location>
        <begin position="5"/>
        <end position="21"/>
    </location>
</feature>
<proteinExistence type="predicted"/>
<keyword evidence="1" id="KW-0812">Transmembrane</keyword>
<dbReference type="EMBL" id="CP021425">
    <property type="protein sequence ID" value="ARU59405.1"/>
    <property type="molecule type" value="Genomic_DNA"/>
</dbReference>
<dbReference type="RefSeq" id="WP_087464084.1">
    <property type="nucleotide sequence ID" value="NZ_CP021425.1"/>
</dbReference>
<evidence type="ECO:0000313" key="2">
    <source>
        <dbReference type="EMBL" id="ARU59405.1"/>
    </source>
</evidence>
<evidence type="ECO:0000256" key="1">
    <source>
        <dbReference type="SAM" id="Phobius"/>
    </source>
</evidence>
<name>A0A1Y0IIQ7_9GAMM</name>
<feature type="transmembrane region" description="Helical" evidence="1">
    <location>
        <begin position="77"/>
        <end position="98"/>
    </location>
</feature>
<keyword evidence="3" id="KW-1185">Reference proteome</keyword>
<organism evidence="2 3">
    <name type="scientific">Oleiphilus messinensis</name>
    <dbReference type="NCBI Taxonomy" id="141451"/>
    <lineage>
        <taxon>Bacteria</taxon>
        <taxon>Pseudomonadati</taxon>
        <taxon>Pseudomonadota</taxon>
        <taxon>Gammaproteobacteria</taxon>
        <taxon>Oceanospirillales</taxon>
        <taxon>Oleiphilaceae</taxon>
        <taxon>Oleiphilus</taxon>
    </lineage>
</organism>
<feature type="transmembrane region" description="Helical" evidence="1">
    <location>
        <begin position="41"/>
        <end position="65"/>
    </location>
</feature>
<dbReference type="AlphaFoldDB" id="A0A1Y0IIQ7"/>
<keyword evidence="1" id="KW-0472">Membrane</keyword>
<sequence length="100" mass="11251">MKYYLFFAVLLLIYGALYWYSVHDKGRGARIAFVLSTLASFMLLVVCLSISLLLASAAIGLILFWAFQHQEARESRLTRYGALGGVWLSLPWVIYTLANG</sequence>
<dbReference type="KEGG" id="ome:OLMES_5425"/>
<reference evidence="2 3" key="1">
    <citation type="submission" date="2017-05" db="EMBL/GenBank/DDBJ databases">
        <title>Genomic insights into alkan degradation activity of Oleiphilus messinensis.</title>
        <authorList>
            <person name="Kozyavkin S.A."/>
            <person name="Slesarev A.I."/>
            <person name="Golyshin P.N."/>
            <person name="Korzhenkov A."/>
            <person name="Golyshina O.N."/>
            <person name="Toshchakov S.V."/>
        </authorList>
    </citation>
    <scope>NUCLEOTIDE SEQUENCE [LARGE SCALE GENOMIC DNA]</scope>
    <source>
        <strain evidence="2 3">ME102</strain>
    </source>
</reference>
<gene>
    <name evidence="2" type="ORF">OLMES_5425</name>
</gene>
<accession>A0A1Y0IIQ7</accession>
<keyword evidence="1" id="KW-1133">Transmembrane helix</keyword>
<dbReference type="Proteomes" id="UP000196027">
    <property type="component" value="Chromosome"/>
</dbReference>
<protein>
    <submittedName>
        <fullName evidence="2">Uncharacterized protein</fullName>
    </submittedName>
</protein>